<organism evidence="1 2">
    <name type="scientific">Parasponia andersonii</name>
    <name type="common">Sponia andersonii</name>
    <dbReference type="NCBI Taxonomy" id="3476"/>
    <lineage>
        <taxon>Eukaryota</taxon>
        <taxon>Viridiplantae</taxon>
        <taxon>Streptophyta</taxon>
        <taxon>Embryophyta</taxon>
        <taxon>Tracheophyta</taxon>
        <taxon>Spermatophyta</taxon>
        <taxon>Magnoliopsida</taxon>
        <taxon>eudicotyledons</taxon>
        <taxon>Gunneridae</taxon>
        <taxon>Pentapetalae</taxon>
        <taxon>rosids</taxon>
        <taxon>fabids</taxon>
        <taxon>Rosales</taxon>
        <taxon>Cannabaceae</taxon>
        <taxon>Parasponia</taxon>
    </lineage>
</organism>
<reference evidence="2" key="1">
    <citation type="submission" date="2016-06" db="EMBL/GenBank/DDBJ databases">
        <title>Parallel loss of symbiosis genes in relatives of nitrogen-fixing non-legume Parasponia.</title>
        <authorList>
            <person name="Van Velzen R."/>
            <person name="Holmer R."/>
            <person name="Bu F."/>
            <person name="Rutten L."/>
            <person name="Van Zeijl A."/>
            <person name="Liu W."/>
            <person name="Santuari L."/>
            <person name="Cao Q."/>
            <person name="Sharma T."/>
            <person name="Shen D."/>
            <person name="Roswanjaya Y."/>
            <person name="Wardhani T."/>
            <person name="Kalhor M.S."/>
            <person name="Jansen J."/>
            <person name="Van den Hoogen J."/>
            <person name="Gungor B."/>
            <person name="Hartog M."/>
            <person name="Hontelez J."/>
            <person name="Verver J."/>
            <person name="Yang W.-C."/>
            <person name="Schijlen E."/>
            <person name="Repin R."/>
            <person name="Schilthuizen M."/>
            <person name="Schranz E."/>
            <person name="Heidstra R."/>
            <person name="Miyata K."/>
            <person name="Fedorova E."/>
            <person name="Kohlen W."/>
            <person name="Bisseling T."/>
            <person name="Smit S."/>
            <person name="Geurts R."/>
        </authorList>
    </citation>
    <scope>NUCLEOTIDE SEQUENCE [LARGE SCALE GENOMIC DNA]</scope>
    <source>
        <strain evidence="2">cv. WU1-14</strain>
    </source>
</reference>
<feature type="non-terminal residue" evidence="1">
    <location>
        <position position="1"/>
    </location>
</feature>
<protein>
    <submittedName>
        <fullName evidence="1">Uncharacterized protein</fullName>
    </submittedName>
</protein>
<dbReference type="OrthoDB" id="10467728at2759"/>
<keyword evidence="2" id="KW-1185">Reference proteome</keyword>
<proteinExistence type="predicted"/>
<name>A0A2P5D3N9_PARAD</name>
<dbReference type="Proteomes" id="UP000237105">
    <property type="component" value="Unassembled WGS sequence"/>
</dbReference>
<evidence type="ECO:0000313" key="1">
    <source>
        <dbReference type="EMBL" id="PON67916.1"/>
    </source>
</evidence>
<accession>A0A2P5D3N9</accession>
<evidence type="ECO:0000313" key="2">
    <source>
        <dbReference type="Proteomes" id="UP000237105"/>
    </source>
</evidence>
<dbReference type="EMBL" id="JXTB01000067">
    <property type="protein sequence ID" value="PON67916.1"/>
    <property type="molecule type" value="Genomic_DNA"/>
</dbReference>
<dbReference type="AlphaFoldDB" id="A0A2P5D3N9"/>
<sequence length="158" mass="18386">QKQHQSHHGTSEEVVELLRLRGGVAHQALGLCLPLKHQVTNSLPYQTQNMKIHPHHHLHHYQLHHHHQQVEMAPSDLPCEQLENLQVIYRIPSQEYHPPFLEPQNTHSQKLSHHSTHLQSSLHLYEFPSCFQTPSQQILSSLLQSLSSQYEFPANLRQ</sequence>
<comment type="caution">
    <text evidence="1">The sequence shown here is derived from an EMBL/GenBank/DDBJ whole genome shotgun (WGS) entry which is preliminary data.</text>
</comment>
<gene>
    <name evidence="1" type="ORF">PanWU01x14_099130</name>
</gene>